<feature type="domain" description="Nitrogen regulatory protein areA GATA-like" evidence="2">
    <location>
        <begin position="46"/>
        <end position="73"/>
    </location>
</feature>
<evidence type="ECO:0000313" key="3">
    <source>
        <dbReference type="EMBL" id="KDQ61498.1"/>
    </source>
</evidence>
<evidence type="ECO:0000256" key="1">
    <source>
        <dbReference type="SAM" id="MobiDB-lite"/>
    </source>
</evidence>
<dbReference type="GO" id="GO:0007039">
    <property type="term" value="P:protein catabolic process in the vacuole"/>
    <property type="evidence" value="ECO:0007669"/>
    <property type="project" value="TreeGrafter"/>
</dbReference>
<dbReference type="PANTHER" id="PTHR28051:SF1">
    <property type="entry name" value="PROTEIN MTL1-RELATED"/>
    <property type="match status" value="1"/>
</dbReference>
<dbReference type="InterPro" id="IPR052292">
    <property type="entry name" value="Glucose_repression_reg"/>
</dbReference>
<feature type="compositionally biased region" description="Low complexity" evidence="1">
    <location>
        <begin position="646"/>
        <end position="661"/>
    </location>
</feature>
<feature type="compositionally biased region" description="Low complexity" evidence="1">
    <location>
        <begin position="854"/>
        <end position="866"/>
    </location>
</feature>
<feature type="region of interest" description="Disordered" evidence="1">
    <location>
        <begin position="330"/>
        <end position="374"/>
    </location>
</feature>
<feature type="region of interest" description="Disordered" evidence="1">
    <location>
        <begin position="543"/>
        <end position="581"/>
    </location>
</feature>
<gene>
    <name evidence="3" type="ORF">JAAARDRAFT_30947</name>
</gene>
<sequence length="905" mass="98771">MANYLPLLLVSVTTNAFPDDSSFSTVPQGQVDYLSHEWREEDVWRSWRSMTRQKNAIVNGMRLENASWRTWWKQRNGLKTISPETLNWLKDSDVTWLYGPLHTGVDWSPPPTSPTERPTHVPCDGQFRIRRDSTGSMSTIQRQESNASINTKKPILKHRSIGELLTLPPSPLFGNEPEEERGRGLPDVLDDSHEVFTRPPLQHTKSDTHIVRLKRAHLEFRKDSPPRIIAADEASSSTGPRDTSPRDTSSEGGSYGSDQDLHVPIQGKKKHISFNTFVEQCIAIEKPKLKRSSTAGSGKYLKKANNIDEGYEDDSELEDIQYEDYYNEPAWIPRGRNSSESDEEEDDDVIEMRSSRSRSSSIASHHSMHLGRPPLVRLDSVDKERVTIAPIAPTILKTTDEFDDYEEYEHDPSTRYLSPTPVELVYVPPIGSNYCNSLPGSKPSSRRGSAEDVYHHREAFLSPGSQSSSSNSSTSSSPIPIPSVGIVPSATQTQNLDHLFASSGVPLVGSPQAREAELGDGAEEDAYDYFGGPDLGEDFAVRKTHSGRRKRSVEDTGGSGIVRYSQGGAASVPTGRSSGDCMDVDANEIIEERREEVLDVSDQSRPQTIPPVIVSLPISLPPTNPLPTQAFSPPPSVILSPPEPAPTRGRTTTPVTSPPVESRSESRGRSATRNSFSDRGRSSSRSSRGTESPMGSISPCGSSATVATSYTAYASGREARGRDGKRVGSSRSHSRGGGEETERGRDRVGSRLSESLSPPSVARSSATPDRFDSSGKEPSNSHGDTPRGRTITSYSHSAPSPIPEEEEQQRSRNPTPANSPVINMKPALPIPPPHTASPVNVTITSPPSERVALPSKSIPISPSSPILERRRSPTEGHDQHGLVGRAVSSARELLGAIWHSGNAPS</sequence>
<feature type="region of interest" description="Disordered" evidence="1">
    <location>
        <begin position="594"/>
        <end position="881"/>
    </location>
</feature>
<dbReference type="InterPro" id="IPR013860">
    <property type="entry name" value="AreA_GATA"/>
</dbReference>
<accession>A0A067Q367</accession>
<keyword evidence="4" id="KW-1185">Reference proteome</keyword>
<dbReference type="STRING" id="933084.A0A067Q367"/>
<feature type="compositionally biased region" description="Polar residues" evidence="1">
    <location>
        <begin position="134"/>
        <end position="151"/>
    </location>
</feature>
<feature type="compositionally biased region" description="Polar residues" evidence="1">
    <location>
        <begin position="752"/>
        <end position="767"/>
    </location>
</feature>
<reference evidence="4" key="1">
    <citation type="journal article" date="2014" name="Proc. Natl. Acad. Sci. U.S.A.">
        <title>Extensive sampling of basidiomycete genomes demonstrates inadequacy of the white-rot/brown-rot paradigm for wood decay fungi.</title>
        <authorList>
            <person name="Riley R."/>
            <person name="Salamov A.A."/>
            <person name="Brown D.W."/>
            <person name="Nagy L.G."/>
            <person name="Floudas D."/>
            <person name="Held B.W."/>
            <person name="Levasseur A."/>
            <person name="Lombard V."/>
            <person name="Morin E."/>
            <person name="Otillar R."/>
            <person name="Lindquist E.A."/>
            <person name="Sun H."/>
            <person name="LaButti K.M."/>
            <person name="Schmutz J."/>
            <person name="Jabbour D."/>
            <person name="Luo H."/>
            <person name="Baker S.E."/>
            <person name="Pisabarro A.G."/>
            <person name="Walton J.D."/>
            <person name="Blanchette R.A."/>
            <person name="Henrissat B."/>
            <person name="Martin F."/>
            <person name="Cullen D."/>
            <person name="Hibbett D.S."/>
            <person name="Grigoriev I.V."/>
        </authorList>
    </citation>
    <scope>NUCLEOTIDE SEQUENCE [LARGE SCALE GENOMIC DNA]</scope>
    <source>
        <strain evidence="4">MUCL 33604</strain>
    </source>
</reference>
<feature type="compositionally biased region" description="Polar residues" evidence="1">
    <location>
        <begin position="689"/>
        <end position="701"/>
    </location>
</feature>
<feature type="compositionally biased region" description="Basic and acidic residues" evidence="1">
    <location>
        <begin position="867"/>
        <end position="880"/>
    </location>
</feature>
<feature type="compositionally biased region" description="Low complexity" evidence="1">
    <location>
        <begin position="462"/>
        <end position="486"/>
    </location>
</feature>
<feature type="region of interest" description="Disordered" evidence="1">
    <location>
        <begin position="222"/>
        <end position="261"/>
    </location>
</feature>
<organism evidence="3 4">
    <name type="scientific">Jaapia argillacea MUCL 33604</name>
    <dbReference type="NCBI Taxonomy" id="933084"/>
    <lineage>
        <taxon>Eukaryota</taxon>
        <taxon>Fungi</taxon>
        <taxon>Dikarya</taxon>
        <taxon>Basidiomycota</taxon>
        <taxon>Agaricomycotina</taxon>
        <taxon>Agaricomycetes</taxon>
        <taxon>Agaricomycetidae</taxon>
        <taxon>Jaapiales</taxon>
        <taxon>Jaapiaceae</taxon>
        <taxon>Jaapia</taxon>
    </lineage>
</organism>
<dbReference type="Pfam" id="PF08550">
    <property type="entry name" value="GATA_AreA"/>
    <property type="match status" value="1"/>
</dbReference>
<feature type="compositionally biased region" description="Acidic residues" evidence="1">
    <location>
        <begin position="340"/>
        <end position="349"/>
    </location>
</feature>
<feature type="compositionally biased region" description="Basic and acidic residues" evidence="1">
    <location>
        <begin position="180"/>
        <end position="189"/>
    </location>
</feature>
<dbReference type="EMBL" id="KL197712">
    <property type="protein sequence ID" value="KDQ61498.1"/>
    <property type="molecule type" value="Genomic_DNA"/>
</dbReference>
<dbReference type="AlphaFoldDB" id="A0A067Q367"/>
<protein>
    <recommendedName>
        <fullName evidence="2">Nitrogen regulatory protein areA GATA-like domain-containing protein</fullName>
    </recommendedName>
</protein>
<feature type="region of interest" description="Disordered" evidence="1">
    <location>
        <begin position="166"/>
        <end position="189"/>
    </location>
</feature>
<feature type="compositionally biased region" description="Basic and acidic residues" evidence="1">
    <location>
        <begin position="717"/>
        <end position="726"/>
    </location>
</feature>
<dbReference type="GO" id="GO:0005773">
    <property type="term" value="C:vacuole"/>
    <property type="evidence" value="ECO:0007669"/>
    <property type="project" value="GOC"/>
</dbReference>
<dbReference type="OrthoDB" id="5563539at2759"/>
<feature type="compositionally biased region" description="Basic and acidic residues" evidence="1">
    <location>
        <begin position="736"/>
        <end position="749"/>
    </location>
</feature>
<proteinExistence type="predicted"/>
<dbReference type="PANTHER" id="PTHR28051">
    <property type="entry name" value="PROTEIN MTL1-RELATED"/>
    <property type="match status" value="1"/>
</dbReference>
<evidence type="ECO:0000259" key="2">
    <source>
        <dbReference type="Pfam" id="PF08550"/>
    </source>
</evidence>
<feature type="region of interest" description="Disordered" evidence="1">
    <location>
        <begin position="461"/>
        <end position="486"/>
    </location>
</feature>
<feature type="compositionally biased region" description="Low complexity" evidence="1">
    <location>
        <begin position="702"/>
        <end position="715"/>
    </location>
</feature>
<feature type="compositionally biased region" description="Polar residues" evidence="1">
    <location>
        <begin position="837"/>
        <end position="847"/>
    </location>
</feature>
<feature type="compositionally biased region" description="Pro residues" evidence="1">
    <location>
        <begin position="632"/>
        <end position="645"/>
    </location>
</feature>
<feature type="compositionally biased region" description="Polar residues" evidence="1">
    <location>
        <begin position="811"/>
        <end position="821"/>
    </location>
</feature>
<dbReference type="HOGENOM" id="CLU_007439_0_0_1"/>
<dbReference type="Proteomes" id="UP000027265">
    <property type="component" value="Unassembled WGS sequence"/>
</dbReference>
<dbReference type="InParanoid" id="A0A067Q367"/>
<feature type="region of interest" description="Disordered" evidence="1">
    <location>
        <begin position="134"/>
        <end position="154"/>
    </location>
</feature>
<name>A0A067Q367_9AGAM</name>
<dbReference type="GO" id="GO:0042149">
    <property type="term" value="P:cellular response to glucose starvation"/>
    <property type="evidence" value="ECO:0007669"/>
    <property type="project" value="TreeGrafter"/>
</dbReference>
<evidence type="ECO:0000313" key="4">
    <source>
        <dbReference type="Proteomes" id="UP000027265"/>
    </source>
</evidence>